<protein>
    <recommendedName>
        <fullName evidence="1">CHK kinase-like domain-containing protein</fullName>
    </recommendedName>
</protein>
<dbReference type="Gene3D" id="3.90.1200.10">
    <property type="match status" value="1"/>
</dbReference>
<evidence type="ECO:0000313" key="2">
    <source>
        <dbReference type="EMBL" id="CAG9861849.1"/>
    </source>
</evidence>
<sequence length="405" mass="47066">MELDDLQTRLIEQVAKENGFDEYEIDLQAAVQKGDNFMGKLLRLKIKNASKTLPMILKIASTNALQRKMQQARTAFLREIYLYDTVFEEFRAFEDQHRISQPFRSHPKFFAECTDELSEMLVLEDMKEKHFRMCDKKLTMNSEHIVAVLEEYAKFHATSLAMRAKNRAKFDHLTAHLTDVFAENMNQTGPEMTHFVKLLFEQLIKSVEGHAEAIEMLEKFEKHALDGGAFKEQFPEGNIVVTHGDCWCNNLLFKYENDEAKTPSNVCIIDWQLSKLGSPGVDLNYFLLANAPPEVLDDYETYLRIYYDVLERKLAEFGCDPQEVFTFDELLDHFHRLGPKMLFMCTMVMRIALSEPDEAPDFANDFEDEKDFAKMIDKDINSMDEFYRRLGCIVRFVAGNNSKIV</sequence>
<dbReference type="EMBL" id="OU900098">
    <property type="protein sequence ID" value="CAG9861849.1"/>
    <property type="molecule type" value="Genomic_DNA"/>
</dbReference>
<reference evidence="2" key="1">
    <citation type="submission" date="2022-01" db="EMBL/GenBank/DDBJ databases">
        <authorList>
            <person name="King R."/>
        </authorList>
    </citation>
    <scope>NUCLEOTIDE SEQUENCE</scope>
</reference>
<dbReference type="OrthoDB" id="8250698at2759"/>
<gene>
    <name evidence="2" type="ORF">PHYEVI_LOCUS8175</name>
</gene>
<name>A0A9N9XP60_PHYSR</name>
<accession>A0A9N9XP60</accession>
<evidence type="ECO:0000259" key="1">
    <source>
        <dbReference type="SMART" id="SM00587"/>
    </source>
</evidence>
<dbReference type="AlphaFoldDB" id="A0A9N9XP60"/>
<dbReference type="Proteomes" id="UP001153712">
    <property type="component" value="Chromosome 5"/>
</dbReference>
<dbReference type="InterPro" id="IPR004119">
    <property type="entry name" value="EcKL"/>
</dbReference>
<dbReference type="InterPro" id="IPR015897">
    <property type="entry name" value="CHK_kinase-like"/>
</dbReference>
<dbReference type="SUPFAM" id="SSF56112">
    <property type="entry name" value="Protein kinase-like (PK-like)"/>
    <property type="match status" value="1"/>
</dbReference>
<dbReference type="InterPro" id="IPR011009">
    <property type="entry name" value="Kinase-like_dom_sf"/>
</dbReference>
<dbReference type="PANTHER" id="PTHR11012:SF30">
    <property type="entry name" value="PROTEIN KINASE-LIKE DOMAIN-CONTAINING"/>
    <property type="match status" value="1"/>
</dbReference>
<organism evidence="2 3">
    <name type="scientific">Phyllotreta striolata</name>
    <name type="common">Striped flea beetle</name>
    <name type="synonym">Crioceris striolata</name>
    <dbReference type="NCBI Taxonomy" id="444603"/>
    <lineage>
        <taxon>Eukaryota</taxon>
        <taxon>Metazoa</taxon>
        <taxon>Ecdysozoa</taxon>
        <taxon>Arthropoda</taxon>
        <taxon>Hexapoda</taxon>
        <taxon>Insecta</taxon>
        <taxon>Pterygota</taxon>
        <taxon>Neoptera</taxon>
        <taxon>Endopterygota</taxon>
        <taxon>Coleoptera</taxon>
        <taxon>Polyphaga</taxon>
        <taxon>Cucujiformia</taxon>
        <taxon>Chrysomeloidea</taxon>
        <taxon>Chrysomelidae</taxon>
        <taxon>Galerucinae</taxon>
        <taxon>Alticini</taxon>
        <taxon>Phyllotreta</taxon>
    </lineage>
</organism>
<proteinExistence type="predicted"/>
<dbReference type="PANTHER" id="PTHR11012">
    <property type="entry name" value="PROTEIN KINASE-LIKE DOMAIN-CONTAINING"/>
    <property type="match status" value="1"/>
</dbReference>
<evidence type="ECO:0000313" key="3">
    <source>
        <dbReference type="Proteomes" id="UP001153712"/>
    </source>
</evidence>
<dbReference type="Pfam" id="PF02958">
    <property type="entry name" value="EcKL"/>
    <property type="match status" value="1"/>
</dbReference>
<dbReference type="SMART" id="SM00587">
    <property type="entry name" value="CHK"/>
    <property type="match status" value="1"/>
</dbReference>
<keyword evidence="3" id="KW-1185">Reference proteome</keyword>
<feature type="domain" description="CHK kinase-like" evidence="1">
    <location>
        <begin position="121"/>
        <end position="316"/>
    </location>
</feature>